<organism evidence="4 5">
    <name type="scientific">Helobdella robusta</name>
    <name type="common">Californian leech</name>
    <dbReference type="NCBI Taxonomy" id="6412"/>
    <lineage>
        <taxon>Eukaryota</taxon>
        <taxon>Metazoa</taxon>
        <taxon>Spiralia</taxon>
        <taxon>Lophotrochozoa</taxon>
        <taxon>Annelida</taxon>
        <taxon>Clitellata</taxon>
        <taxon>Hirudinea</taxon>
        <taxon>Rhynchobdellida</taxon>
        <taxon>Glossiphoniidae</taxon>
        <taxon>Helobdella</taxon>
    </lineage>
</organism>
<evidence type="ECO:0008006" key="6">
    <source>
        <dbReference type="Google" id="ProtNLM"/>
    </source>
</evidence>
<dbReference type="InterPro" id="IPR036322">
    <property type="entry name" value="WD40_repeat_dom_sf"/>
</dbReference>
<accession>T1G307</accession>
<gene>
    <name evidence="4" type="primary">20215455</name>
    <name evidence="3" type="ORF">HELRODRAFT_77614</name>
</gene>
<dbReference type="RefSeq" id="XP_009016131.1">
    <property type="nucleotide sequence ID" value="XM_009017883.1"/>
</dbReference>
<feature type="repeat" description="WD" evidence="1">
    <location>
        <begin position="20"/>
        <end position="52"/>
    </location>
</feature>
<dbReference type="EnsemblMetazoa" id="HelroT77614">
    <property type="protein sequence ID" value="HelroP77614"/>
    <property type="gene ID" value="HelroG77614"/>
</dbReference>
<dbReference type="STRING" id="6412.T1G307"/>
<dbReference type="Gene3D" id="2.130.10.10">
    <property type="entry name" value="YVTN repeat-like/Quinoprotein amine dehydrogenase"/>
    <property type="match status" value="1"/>
</dbReference>
<dbReference type="InterPro" id="IPR001680">
    <property type="entry name" value="WD40_rpt"/>
</dbReference>
<reference evidence="4" key="3">
    <citation type="submission" date="2015-06" db="UniProtKB">
        <authorList>
            <consortium name="EnsemblMetazoa"/>
        </authorList>
    </citation>
    <scope>IDENTIFICATION</scope>
</reference>
<dbReference type="SUPFAM" id="SSF50978">
    <property type="entry name" value="WD40 repeat-like"/>
    <property type="match status" value="1"/>
</dbReference>
<evidence type="ECO:0000256" key="2">
    <source>
        <dbReference type="SAM" id="Coils"/>
    </source>
</evidence>
<dbReference type="OMA" id="VRLYHVM"/>
<reference evidence="3 5" key="2">
    <citation type="journal article" date="2013" name="Nature">
        <title>Insights into bilaterian evolution from three spiralian genomes.</title>
        <authorList>
            <person name="Simakov O."/>
            <person name="Marletaz F."/>
            <person name="Cho S.J."/>
            <person name="Edsinger-Gonzales E."/>
            <person name="Havlak P."/>
            <person name="Hellsten U."/>
            <person name="Kuo D.H."/>
            <person name="Larsson T."/>
            <person name="Lv J."/>
            <person name="Arendt D."/>
            <person name="Savage R."/>
            <person name="Osoegawa K."/>
            <person name="de Jong P."/>
            <person name="Grimwood J."/>
            <person name="Chapman J.A."/>
            <person name="Shapiro H."/>
            <person name="Aerts A."/>
            <person name="Otillar R.P."/>
            <person name="Terry A.Y."/>
            <person name="Boore J.L."/>
            <person name="Grigoriev I.V."/>
            <person name="Lindberg D.R."/>
            <person name="Seaver E.C."/>
            <person name="Weisblat D.A."/>
            <person name="Putnam N.H."/>
            <person name="Rokhsar D.S."/>
        </authorList>
    </citation>
    <scope>NUCLEOTIDE SEQUENCE</scope>
</reference>
<dbReference type="AlphaFoldDB" id="T1G307"/>
<evidence type="ECO:0000313" key="4">
    <source>
        <dbReference type="EnsemblMetazoa" id="HelroP77614"/>
    </source>
</evidence>
<dbReference type="HOGENOM" id="CLU_513176_0_0_1"/>
<dbReference type="InParanoid" id="T1G307"/>
<dbReference type="EMBL" id="AMQM01003797">
    <property type="status" value="NOT_ANNOTATED_CDS"/>
    <property type="molecule type" value="Genomic_DNA"/>
</dbReference>
<dbReference type="eggNOG" id="ENOG502QTIS">
    <property type="taxonomic scope" value="Eukaryota"/>
</dbReference>
<feature type="repeat" description="WD" evidence="1">
    <location>
        <begin position="264"/>
        <end position="297"/>
    </location>
</feature>
<dbReference type="KEGG" id="hro:HELRODRAFT_77614"/>
<dbReference type="PROSITE" id="PS50294">
    <property type="entry name" value="WD_REPEATS_REGION"/>
    <property type="match status" value="2"/>
</dbReference>
<dbReference type="FunFam" id="2.130.10.10:FF:002658">
    <property type="entry name" value="Uncharacterized protein"/>
    <property type="match status" value="1"/>
</dbReference>
<dbReference type="Pfam" id="PF00400">
    <property type="entry name" value="WD40"/>
    <property type="match status" value="3"/>
</dbReference>
<name>T1G307_HELRO</name>
<dbReference type="PANTHER" id="PTHR32215:SF0">
    <property type="entry name" value="CILIA- AND FLAGELLA-ASSOCIATED PROTEIN 57"/>
    <property type="match status" value="1"/>
</dbReference>
<dbReference type="FunCoup" id="T1G307">
    <property type="interactions" value="11"/>
</dbReference>
<keyword evidence="2" id="KW-0175">Coiled coil</keyword>
<dbReference type="CTD" id="20215455"/>
<keyword evidence="1" id="KW-0853">WD repeat</keyword>
<dbReference type="InterPro" id="IPR052993">
    <property type="entry name" value="CFA-57"/>
</dbReference>
<dbReference type="Proteomes" id="UP000015101">
    <property type="component" value="Unassembled WGS sequence"/>
</dbReference>
<dbReference type="PROSITE" id="PS50082">
    <property type="entry name" value="WD_REPEATS_2"/>
    <property type="match status" value="3"/>
</dbReference>
<dbReference type="PANTHER" id="PTHR32215">
    <property type="entry name" value="CILIA- AND FLAGELLA-ASSOCIATED PROTEIN 57"/>
    <property type="match status" value="1"/>
</dbReference>
<evidence type="ECO:0000313" key="5">
    <source>
        <dbReference type="Proteomes" id="UP000015101"/>
    </source>
</evidence>
<dbReference type="SMART" id="SM00320">
    <property type="entry name" value="WD40"/>
    <property type="match status" value="4"/>
</dbReference>
<dbReference type="InterPro" id="IPR015943">
    <property type="entry name" value="WD40/YVTN_repeat-like_dom_sf"/>
</dbReference>
<dbReference type="EMBL" id="KB096325">
    <property type="protein sequence ID" value="ESO05498.1"/>
    <property type="molecule type" value="Genomic_DNA"/>
</dbReference>
<feature type="coiled-coil region" evidence="2">
    <location>
        <begin position="428"/>
        <end position="455"/>
    </location>
</feature>
<dbReference type="GeneID" id="20215455"/>
<feature type="repeat" description="WD" evidence="1">
    <location>
        <begin position="140"/>
        <end position="181"/>
    </location>
</feature>
<protein>
    <recommendedName>
        <fullName evidence="6">Cilia- and flagella-associated protein 57</fullName>
    </recommendedName>
</protein>
<dbReference type="OrthoDB" id="10251741at2759"/>
<proteinExistence type="predicted"/>
<keyword evidence="5" id="KW-1185">Reference proteome</keyword>
<evidence type="ECO:0000313" key="3">
    <source>
        <dbReference type="EMBL" id="ESO05498.1"/>
    </source>
</evidence>
<evidence type="ECO:0000256" key="1">
    <source>
        <dbReference type="PROSITE-ProRule" id="PRU00221"/>
    </source>
</evidence>
<reference evidence="5" key="1">
    <citation type="submission" date="2012-12" db="EMBL/GenBank/DDBJ databases">
        <authorList>
            <person name="Hellsten U."/>
            <person name="Grimwood J."/>
            <person name="Chapman J.A."/>
            <person name="Shapiro H."/>
            <person name="Aerts A."/>
            <person name="Otillar R.P."/>
            <person name="Terry A.Y."/>
            <person name="Boore J.L."/>
            <person name="Simakov O."/>
            <person name="Marletaz F."/>
            <person name="Cho S.-J."/>
            <person name="Edsinger-Gonzales E."/>
            <person name="Havlak P."/>
            <person name="Kuo D.-H."/>
            <person name="Larsson T."/>
            <person name="Lv J."/>
            <person name="Arendt D."/>
            <person name="Savage R."/>
            <person name="Osoegawa K."/>
            <person name="de Jong P."/>
            <person name="Lindberg D.R."/>
            <person name="Seaver E.C."/>
            <person name="Weisblat D.A."/>
            <person name="Putnam N.H."/>
            <person name="Grigoriev I.V."/>
            <person name="Rokhsar D.S."/>
        </authorList>
    </citation>
    <scope>NUCLEOTIDE SEQUENCE</scope>
</reference>
<sequence length="531" mass="60871">MTLTPQYAEVNFTRVTPLVHTDVITGLDVCVRKPYIATCSLDKSVKIWDYSTFVLKVSKTFSESLLSLSMHPRGHILLIGFSTCVKLLNIFTDDLQPFKVLPISPCTVCSFAHGGHMFAVAKMNIVEIYSSVNFQLVSLFKTHLDMVRSMCWTDNDARIVSAGRDGAIYEWEVLTAKRFSENVVKGCSYSSIVLDGKNIYAVGSDQAIKEINDSVITMDLACGMVPMTQITMTHSSRIMFLGLSDGRIRSMRFPLTDPPDWIELNGHCAAIRGLRVTCDDHYLISSSEDTSLIVWQILDRHLIGQTRVAKPYTAEVLVLPPDVEKKDNTIRGLELRAEELQSEIPYQVLQKDITYNEALHTKLIQFFAEVELLKEVNMLLTKEQKALEEAFMKSVGKLQKKYEDQSEIIETQNKQLLMAEFGKYQELKDKDTRMKKEYRRKLDELDRRIDITNHKLKMAYDLRNKKVCPFVYLCVGRLSTCLFIIVVSSSSIGRSVVYDFSREWEEMKRQIEEDNDTRIMDFLTVLFDLKQ</sequence>